<dbReference type="AlphaFoldDB" id="H8XNN3"/>
<dbReference type="Pfam" id="PF07661">
    <property type="entry name" value="MORN_2"/>
    <property type="match status" value="2"/>
</dbReference>
<dbReference type="RefSeq" id="WP_014387294.1">
    <property type="nucleotide sequence ID" value="NC_017025.1"/>
</dbReference>
<organism evidence="2 3">
    <name type="scientific">Flavobacterium indicum (strain DSM 17447 / CIP 109464 / GPTSA100-9)</name>
    <dbReference type="NCBI Taxonomy" id="1094466"/>
    <lineage>
        <taxon>Bacteria</taxon>
        <taxon>Pseudomonadati</taxon>
        <taxon>Bacteroidota</taxon>
        <taxon>Flavobacteriia</taxon>
        <taxon>Flavobacteriales</taxon>
        <taxon>Flavobacteriaceae</taxon>
        <taxon>Flavobacterium</taxon>
    </lineage>
</organism>
<protein>
    <recommendedName>
        <fullName evidence="4">Membrane-binding protein</fullName>
    </recommendedName>
</protein>
<dbReference type="PATRIC" id="fig|1094466.5.peg.145"/>
<dbReference type="STRING" id="1094466.KQS_00755"/>
<dbReference type="HOGENOM" id="CLU_2069951_0_0_10"/>
<dbReference type="KEGG" id="fin:KQS_00755"/>
<sequence length="115" mass="12894">MKALMTICGLLFLSFGFAQEVKPTAEEIAPDTYRVKYYHDNGKVMHEGNYVDGKSNGLWKSYDENGGLIAEGSFKDGKKAGLWNFYKGNEVSSVSYEDNTIAEVKKFYTNNLAVK</sequence>
<dbReference type="SUPFAM" id="SSF82185">
    <property type="entry name" value="Histone H3 K4-specific methyltransferase SET7/9 N-terminal domain"/>
    <property type="match status" value="1"/>
</dbReference>
<feature type="chain" id="PRO_5003616523" description="Membrane-binding protein" evidence="1">
    <location>
        <begin position="19"/>
        <end position="115"/>
    </location>
</feature>
<evidence type="ECO:0008006" key="4">
    <source>
        <dbReference type="Google" id="ProtNLM"/>
    </source>
</evidence>
<reference evidence="3" key="2">
    <citation type="submission" date="2012-03" db="EMBL/GenBank/DDBJ databases">
        <title>Complete genome sequence of Flavobacterium indicum GPTSA100-9T, isolated from warm spring water.</title>
        <authorList>
            <person name="Barbier P."/>
            <person name="Houel A."/>
            <person name="Loux V."/>
            <person name="Poulain J."/>
            <person name="Bernardet J.-F."/>
            <person name="Touchon M."/>
            <person name="Duchaud E."/>
        </authorList>
    </citation>
    <scope>NUCLEOTIDE SEQUENCE [LARGE SCALE GENOMIC DNA]</scope>
    <source>
        <strain evidence="3">DSM 17447 / CIP 109464 / GPTSA100-9</strain>
    </source>
</reference>
<accession>H8XNN3</accession>
<gene>
    <name evidence="2" type="ordered locus">KQS_00755</name>
</gene>
<dbReference type="Gene3D" id="2.20.110.10">
    <property type="entry name" value="Histone H3 K4-specific methyltransferase SET7/9 N-terminal domain"/>
    <property type="match status" value="1"/>
</dbReference>
<keyword evidence="1" id="KW-0732">Signal</keyword>
<dbReference type="EMBL" id="HE774682">
    <property type="protein sequence ID" value="CCG52150.1"/>
    <property type="molecule type" value="Genomic_DNA"/>
</dbReference>
<keyword evidence="3" id="KW-1185">Reference proteome</keyword>
<dbReference type="eggNOG" id="COG2849">
    <property type="taxonomic scope" value="Bacteria"/>
</dbReference>
<name>H8XNN3_FLAIG</name>
<dbReference type="InterPro" id="IPR011652">
    <property type="entry name" value="MORN_2"/>
</dbReference>
<reference evidence="2 3" key="1">
    <citation type="journal article" date="2012" name="J. Bacteriol.">
        <title>Complete Genome Sequence of Flavobacterium indicum GPSTA100-9T, Isolated from Warm Spring Water.</title>
        <authorList>
            <person name="Barbier P."/>
            <person name="Houel A."/>
            <person name="Loux V."/>
            <person name="Poulain J."/>
            <person name="Bernardet J.F."/>
            <person name="Touchon M."/>
            <person name="Duchaud E."/>
        </authorList>
    </citation>
    <scope>NUCLEOTIDE SEQUENCE [LARGE SCALE GENOMIC DNA]</scope>
    <source>
        <strain evidence="3">DSM 17447 / CIP 109464 / GPTSA100-9</strain>
    </source>
</reference>
<evidence type="ECO:0000256" key="1">
    <source>
        <dbReference type="SAM" id="SignalP"/>
    </source>
</evidence>
<proteinExistence type="predicted"/>
<dbReference type="Proteomes" id="UP000007599">
    <property type="component" value="Chromosome I"/>
</dbReference>
<evidence type="ECO:0000313" key="2">
    <source>
        <dbReference type="EMBL" id="CCG52150.1"/>
    </source>
</evidence>
<evidence type="ECO:0000313" key="3">
    <source>
        <dbReference type="Proteomes" id="UP000007599"/>
    </source>
</evidence>
<feature type="signal peptide" evidence="1">
    <location>
        <begin position="1"/>
        <end position="18"/>
    </location>
</feature>